<gene>
    <name evidence="2" type="ORF">SAMN02745130_01891</name>
</gene>
<dbReference type="Proteomes" id="UP000190460">
    <property type="component" value="Unassembled WGS sequence"/>
</dbReference>
<feature type="transmembrane region" description="Helical" evidence="1">
    <location>
        <begin position="47"/>
        <end position="75"/>
    </location>
</feature>
<accession>A0A1T4WN55</accession>
<sequence length="91" mass="10108">MKLLNSRPIIYFAVGLLVGGNLSYLFEFNIKYSSEFELYRLEQLLNLLLHLTIWGVIFGGLSVLLSRGLAVVFLAEPKKSTQSGSSPASKE</sequence>
<keyword evidence="3" id="KW-1185">Reference proteome</keyword>
<dbReference type="AlphaFoldDB" id="A0A1T4WN55"/>
<organism evidence="2 3">
    <name type="scientific">Thiothrix eikelboomii</name>
    <dbReference type="NCBI Taxonomy" id="92487"/>
    <lineage>
        <taxon>Bacteria</taxon>
        <taxon>Pseudomonadati</taxon>
        <taxon>Pseudomonadota</taxon>
        <taxon>Gammaproteobacteria</taxon>
        <taxon>Thiotrichales</taxon>
        <taxon>Thiotrichaceae</taxon>
        <taxon>Thiothrix</taxon>
    </lineage>
</organism>
<dbReference type="RefSeq" id="WP_078922357.1">
    <property type="nucleotide sequence ID" value="NZ_FUYB01000007.1"/>
</dbReference>
<dbReference type="EMBL" id="FUYB01000007">
    <property type="protein sequence ID" value="SKA78567.1"/>
    <property type="molecule type" value="Genomic_DNA"/>
</dbReference>
<proteinExistence type="predicted"/>
<keyword evidence="1" id="KW-1133">Transmembrane helix</keyword>
<evidence type="ECO:0000313" key="3">
    <source>
        <dbReference type="Proteomes" id="UP000190460"/>
    </source>
</evidence>
<evidence type="ECO:0000313" key="2">
    <source>
        <dbReference type="EMBL" id="SKA78567.1"/>
    </source>
</evidence>
<feature type="transmembrane region" description="Helical" evidence="1">
    <location>
        <begin position="9"/>
        <end position="27"/>
    </location>
</feature>
<name>A0A1T4WN55_9GAMM</name>
<evidence type="ECO:0000256" key="1">
    <source>
        <dbReference type="SAM" id="Phobius"/>
    </source>
</evidence>
<keyword evidence="1" id="KW-0812">Transmembrane</keyword>
<keyword evidence="1" id="KW-0472">Membrane</keyword>
<protein>
    <submittedName>
        <fullName evidence="2">Uncharacterized protein</fullName>
    </submittedName>
</protein>
<reference evidence="2 3" key="1">
    <citation type="submission" date="2017-02" db="EMBL/GenBank/DDBJ databases">
        <authorList>
            <person name="Peterson S.W."/>
        </authorList>
    </citation>
    <scope>NUCLEOTIDE SEQUENCE [LARGE SCALE GENOMIC DNA]</scope>
    <source>
        <strain evidence="2 3">ATCC 49788</strain>
    </source>
</reference>